<sequence>LPQNWDITSDSITAMIAHELGLNKFIKVTDVDGILDYNNNDNEVIERISTAELSKMNSSCTDKHLPIFLERYSMQCIVVNGKYPNRIARIINEEVVLGTTIYPHNNIQTV</sequence>
<dbReference type="InterPro" id="IPR001048">
    <property type="entry name" value="Asp/Glu/Uridylate_kinase"/>
</dbReference>
<gene>
    <name evidence="2" type="ORF">D5R95_06770</name>
</gene>
<name>A0A424YUW5_9EURY</name>
<feature type="non-terminal residue" evidence="2">
    <location>
        <position position="1"/>
    </location>
</feature>
<dbReference type="InterPro" id="IPR036393">
    <property type="entry name" value="AceGlu_kinase-like_sf"/>
</dbReference>
<accession>A0A424YUW5</accession>
<evidence type="ECO:0000313" key="2">
    <source>
        <dbReference type="EMBL" id="RQD82845.1"/>
    </source>
</evidence>
<reference evidence="2 3" key="1">
    <citation type="submission" date="2018-08" db="EMBL/GenBank/DDBJ databases">
        <title>The metabolism and importance of syntrophic acetate oxidation coupled to methane or sulfide production in haloalkaline environments.</title>
        <authorList>
            <person name="Timmers P.H.A."/>
            <person name="Vavourakis C.D."/>
            <person name="Sorokin D.Y."/>
            <person name="Sinninghe Damste J.S."/>
            <person name="Muyzer G."/>
            <person name="Stams A.J.M."/>
            <person name="Plugge C.M."/>
        </authorList>
    </citation>
    <scope>NUCLEOTIDE SEQUENCE [LARGE SCALE GENOMIC DNA]</scope>
    <source>
        <strain evidence="2">MSAO_Arc3</strain>
    </source>
</reference>
<organism evidence="2 3">
    <name type="scientific">Methanosalsum natronophilum</name>
    <dbReference type="NCBI Taxonomy" id="768733"/>
    <lineage>
        <taxon>Archaea</taxon>
        <taxon>Methanobacteriati</taxon>
        <taxon>Methanobacteriota</taxon>
        <taxon>Stenosarchaea group</taxon>
        <taxon>Methanomicrobia</taxon>
        <taxon>Methanosarcinales</taxon>
        <taxon>Methanosarcinaceae</taxon>
        <taxon>Methanosalsum</taxon>
    </lineage>
</organism>
<proteinExistence type="predicted"/>
<evidence type="ECO:0000259" key="1">
    <source>
        <dbReference type="Pfam" id="PF00696"/>
    </source>
</evidence>
<dbReference type="SUPFAM" id="SSF53633">
    <property type="entry name" value="Carbamate kinase-like"/>
    <property type="match status" value="1"/>
</dbReference>
<dbReference type="Pfam" id="PF00696">
    <property type="entry name" value="AA_kinase"/>
    <property type="match status" value="1"/>
</dbReference>
<dbReference type="EMBL" id="QZAB01000423">
    <property type="protein sequence ID" value="RQD82845.1"/>
    <property type="molecule type" value="Genomic_DNA"/>
</dbReference>
<dbReference type="AlphaFoldDB" id="A0A424YUW5"/>
<comment type="caution">
    <text evidence="2">The sequence shown here is derived from an EMBL/GenBank/DDBJ whole genome shotgun (WGS) entry which is preliminary data.</text>
</comment>
<feature type="domain" description="Aspartate/glutamate/uridylate kinase" evidence="1">
    <location>
        <begin position="5"/>
        <end position="57"/>
    </location>
</feature>
<protein>
    <recommendedName>
        <fullName evidence="1">Aspartate/glutamate/uridylate kinase domain-containing protein</fullName>
    </recommendedName>
</protein>
<dbReference type="Gene3D" id="3.40.1160.10">
    <property type="entry name" value="Acetylglutamate kinase-like"/>
    <property type="match status" value="1"/>
</dbReference>
<dbReference type="Proteomes" id="UP000284763">
    <property type="component" value="Unassembled WGS sequence"/>
</dbReference>
<evidence type="ECO:0000313" key="3">
    <source>
        <dbReference type="Proteomes" id="UP000284763"/>
    </source>
</evidence>